<dbReference type="InterPro" id="IPR036770">
    <property type="entry name" value="Ankyrin_rpt-contain_sf"/>
</dbReference>
<dbReference type="RefSeq" id="YP_007354034.1">
    <property type="nucleotide sequence ID" value="NC_020104.1"/>
</dbReference>
<evidence type="ECO:0000313" key="1">
    <source>
        <dbReference type="EMBL" id="AGC01598.1"/>
    </source>
</evidence>
<dbReference type="Gene3D" id="1.25.40.20">
    <property type="entry name" value="Ankyrin repeat-containing domain"/>
    <property type="match status" value="1"/>
</dbReference>
<name>L7RCC8_9VIRU</name>
<evidence type="ECO:0000313" key="2">
    <source>
        <dbReference type="Proteomes" id="UP000201640"/>
    </source>
</evidence>
<dbReference type="Proteomes" id="UP000201640">
    <property type="component" value="Segment"/>
</dbReference>
<gene>
    <name evidence="1" type="ORF">Moumou_00050</name>
</gene>
<proteinExistence type="predicted"/>
<organism evidence="1 2">
    <name type="scientific">Acanthamoeba polyphaga moumouvirus</name>
    <dbReference type="NCBI Taxonomy" id="1269028"/>
    <lineage>
        <taxon>Viruses</taxon>
        <taxon>Varidnaviria</taxon>
        <taxon>Bamfordvirae</taxon>
        <taxon>Nucleocytoviricota</taxon>
        <taxon>Megaviricetes</taxon>
        <taxon>Imitervirales</taxon>
        <taxon>Mimiviridae</taxon>
        <taxon>Megamimivirinae</taxon>
        <taxon>Moumouvirus</taxon>
    </lineage>
</organism>
<reference evidence="1 2" key="1">
    <citation type="journal article" date="2012" name="Genome Biol. Evol.">
        <title>Related Giant Viruses in Distant Locations and Different Habitats: Acanthamoeba polyphaga moumouvirus Represents a Third Lineage of the Mimiviridae That Is Close to the Megavirus Lineage.</title>
        <authorList>
            <person name="Yoosuf N."/>
            <person name="Yutin N."/>
            <person name="Colson P."/>
            <person name="Shabalina S.A."/>
            <person name="Pagnier I."/>
            <person name="Robert C."/>
            <person name="Azza S."/>
            <person name="Klose T."/>
            <person name="Wong J."/>
            <person name="Rossmann M.G."/>
            <person name="La Scola B."/>
            <person name="Raoult D."/>
            <person name="Koonin E.V."/>
        </authorList>
    </citation>
    <scope>NUCLEOTIDE SEQUENCE [LARGE SCALE GENOMIC DNA]</scope>
    <source>
        <strain evidence="1 2">M10A</strain>
    </source>
</reference>
<keyword evidence="2" id="KW-1185">Reference proteome</keyword>
<dbReference type="KEGG" id="vg:14445965"/>
<sequence length="341" mass="39632">MYLPSWKDKNYFFNSHKIGINEYDEHGYSDQKCFHLCQIKDIFIVEPKCKFVAKVILPENHQNIFPAKIKQKHNNLVSSEFTVEYDNLVDKFFGHENKFTNKNIYGTNIVNITGGYDLSCTSSIKELINEGLNVQHAIENEYVINNLESIKLLLDNGAKISEKTLNIICYQGNSWIIKYLTNDCVNKDILLDKCIKYGHFEIVKWLISIGAKLNKNKNFDSLMEICHGWYNPNVALYLLKDIYILLNKEQKKDLFETTYYKNCYAVAKYLIENGYNVKSMNKYLIGVVIENCNAEFIHLLISNGIDISEYFDELFVKAVRKGSIEVIKYLAINEHKIKNSS</sequence>
<dbReference type="GeneID" id="14445965"/>
<protein>
    <submittedName>
        <fullName evidence="1">Ankyrin repeat protein</fullName>
    </submittedName>
</protein>
<dbReference type="EMBL" id="JX962719">
    <property type="protein sequence ID" value="AGC01598.1"/>
    <property type="molecule type" value="Genomic_DNA"/>
</dbReference>
<dbReference type="SMART" id="SM00248">
    <property type="entry name" value="ANK"/>
    <property type="match status" value="5"/>
</dbReference>
<accession>L7RCC8</accession>
<dbReference type="InterPro" id="IPR002110">
    <property type="entry name" value="Ankyrin_rpt"/>
</dbReference>
<dbReference type="SUPFAM" id="SSF48403">
    <property type="entry name" value="Ankyrin repeat"/>
    <property type="match status" value="1"/>
</dbReference>
<dbReference type="Pfam" id="PF12796">
    <property type="entry name" value="Ank_2"/>
    <property type="match status" value="1"/>
</dbReference>